<evidence type="ECO:0000256" key="4">
    <source>
        <dbReference type="ARBA" id="ARBA00022840"/>
    </source>
</evidence>
<dbReference type="Proteomes" id="UP000095544">
    <property type="component" value="Unassembled WGS sequence"/>
</dbReference>
<evidence type="ECO:0000256" key="3">
    <source>
        <dbReference type="ARBA" id="ARBA00022741"/>
    </source>
</evidence>
<dbReference type="RefSeq" id="WP_055154974.1">
    <property type="nucleotide sequence ID" value="NZ_CYZU01000061.1"/>
</dbReference>
<proteinExistence type="inferred from homology"/>
<dbReference type="SMART" id="SM00382">
    <property type="entry name" value="AAA"/>
    <property type="match status" value="1"/>
</dbReference>
<keyword evidence="7" id="KW-0378">Hydrolase</keyword>
<keyword evidence="2" id="KW-0813">Transport</keyword>
<dbReference type="InterPro" id="IPR003439">
    <property type="entry name" value="ABC_transporter-like_ATP-bd"/>
</dbReference>
<dbReference type="Pfam" id="PF00005">
    <property type="entry name" value="ABC_tran"/>
    <property type="match status" value="1"/>
</dbReference>
<dbReference type="GO" id="GO:0016887">
    <property type="term" value="F:ATP hydrolysis activity"/>
    <property type="evidence" value="ECO:0007669"/>
    <property type="project" value="InterPro"/>
</dbReference>
<dbReference type="SUPFAM" id="SSF52540">
    <property type="entry name" value="P-loop containing nucleoside triphosphate hydrolases"/>
    <property type="match status" value="1"/>
</dbReference>
<gene>
    <name evidence="7" type="primary">cysA_2</name>
    <name evidence="7" type="ORF">ERS852491_04401</name>
</gene>
<dbReference type="EMBL" id="CYZU01000061">
    <property type="protein sequence ID" value="CUP15215.1"/>
    <property type="molecule type" value="Genomic_DNA"/>
</dbReference>
<dbReference type="AlphaFoldDB" id="A0A174L0A8"/>
<dbReference type="PROSITE" id="PS00211">
    <property type="entry name" value="ABC_TRANSPORTER_1"/>
    <property type="match status" value="1"/>
</dbReference>
<evidence type="ECO:0000313" key="8">
    <source>
        <dbReference type="Proteomes" id="UP000095544"/>
    </source>
</evidence>
<protein>
    <recommendedName>
        <fullName evidence="5">ABC-type quaternary amine transporter</fullName>
        <ecNumber evidence="5">7.6.2.9</ecNumber>
    </recommendedName>
</protein>
<dbReference type="OrthoDB" id="9802264at2"/>
<name>A0A174L0A8_9FIRM</name>
<dbReference type="PANTHER" id="PTHR43117:SF4">
    <property type="entry name" value="OSMOPROTECTANT IMPORT ATP-BINDING PROTEIN OSMV"/>
    <property type="match status" value="1"/>
</dbReference>
<evidence type="ECO:0000259" key="6">
    <source>
        <dbReference type="PROSITE" id="PS50893"/>
    </source>
</evidence>
<evidence type="ECO:0000256" key="2">
    <source>
        <dbReference type="ARBA" id="ARBA00022448"/>
    </source>
</evidence>
<dbReference type="InterPro" id="IPR027417">
    <property type="entry name" value="P-loop_NTPase"/>
</dbReference>
<feature type="domain" description="ABC transporter" evidence="6">
    <location>
        <begin position="5"/>
        <end position="241"/>
    </location>
</feature>
<organism evidence="7 8">
    <name type="scientific">Faecalicatena contorta</name>
    <dbReference type="NCBI Taxonomy" id="39482"/>
    <lineage>
        <taxon>Bacteria</taxon>
        <taxon>Bacillati</taxon>
        <taxon>Bacillota</taxon>
        <taxon>Clostridia</taxon>
        <taxon>Lachnospirales</taxon>
        <taxon>Lachnospiraceae</taxon>
        <taxon>Faecalicatena</taxon>
    </lineage>
</organism>
<dbReference type="GO" id="GO:0005524">
    <property type="term" value="F:ATP binding"/>
    <property type="evidence" value="ECO:0007669"/>
    <property type="project" value="UniProtKB-KW"/>
</dbReference>
<dbReference type="STRING" id="39482.ERS852491_04401"/>
<reference evidence="7 8" key="1">
    <citation type="submission" date="2015-09" db="EMBL/GenBank/DDBJ databases">
        <authorList>
            <consortium name="Pathogen Informatics"/>
        </authorList>
    </citation>
    <scope>NUCLEOTIDE SEQUENCE [LARGE SCALE GENOMIC DNA]</scope>
    <source>
        <strain evidence="7 8">2789STDY5834876</strain>
    </source>
</reference>
<dbReference type="GO" id="GO:0015418">
    <property type="term" value="F:ABC-type quaternary ammonium compound transporting activity"/>
    <property type="evidence" value="ECO:0007669"/>
    <property type="project" value="UniProtKB-EC"/>
</dbReference>
<dbReference type="PANTHER" id="PTHR43117">
    <property type="entry name" value="OSMOPROTECTANT IMPORT ATP-BINDING PROTEIN OSMV"/>
    <property type="match status" value="1"/>
</dbReference>
<comment type="similarity">
    <text evidence="1">Belongs to the ABC transporter superfamily.</text>
</comment>
<accession>A0A174L0A8</accession>
<dbReference type="FunFam" id="3.40.50.300:FF:000425">
    <property type="entry name" value="Probable ABC transporter, ATP-binding subunit"/>
    <property type="match status" value="1"/>
</dbReference>
<evidence type="ECO:0000256" key="5">
    <source>
        <dbReference type="ARBA" id="ARBA00066388"/>
    </source>
</evidence>
<keyword evidence="3" id="KW-0547">Nucleotide-binding</keyword>
<evidence type="ECO:0000256" key="1">
    <source>
        <dbReference type="ARBA" id="ARBA00005417"/>
    </source>
</evidence>
<keyword evidence="4 7" id="KW-0067">ATP-binding</keyword>
<dbReference type="EC" id="7.6.2.9" evidence="5"/>
<dbReference type="PROSITE" id="PS50893">
    <property type="entry name" value="ABC_TRANSPORTER_2"/>
    <property type="match status" value="1"/>
</dbReference>
<evidence type="ECO:0000313" key="7">
    <source>
        <dbReference type="EMBL" id="CUP15215.1"/>
    </source>
</evidence>
<dbReference type="InterPro" id="IPR003593">
    <property type="entry name" value="AAA+_ATPase"/>
</dbReference>
<dbReference type="Gene3D" id="3.40.50.300">
    <property type="entry name" value="P-loop containing nucleotide triphosphate hydrolases"/>
    <property type="match status" value="1"/>
</dbReference>
<sequence>MSAAITFSNVSKQFPGTSYYAVDQLSFSVEEGEFVTILGSSGCGKTTLLKMINRLYEPDEGNIYLFGENTAEIDVVQLRRGIGYVIQQTGLFPHMTIADNVATVPRLLKWDKERIQKRVRELLELVKLDPDEFQGRYPSQLSGGQQQRVGLARALAVEPEVMLLDEPFGAVDAITRTGLQEELLGLHQGLGKTFLLVTHDIHEAFKLGTRVMIMNEGKISQFDQPGNIIANPADDFTAALIRSAKEQEKMWEGYI</sequence>
<dbReference type="InterPro" id="IPR017871">
    <property type="entry name" value="ABC_transporter-like_CS"/>
</dbReference>